<organism evidence="2">
    <name type="scientific">Glycine max</name>
    <name type="common">Soybean</name>
    <name type="synonym">Glycine hispida</name>
    <dbReference type="NCBI Taxonomy" id="3847"/>
    <lineage>
        <taxon>Eukaryota</taxon>
        <taxon>Viridiplantae</taxon>
        <taxon>Streptophyta</taxon>
        <taxon>Embryophyta</taxon>
        <taxon>Tracheophyta</taxon>
        <taxon>Spermatophyta</taxon>
        <taxon>Magnoliopsida</taxon>
        <taxon>eudicotyledons</taxon>
        <taxon>Gunneridae</taxon>
        <taxon>Pentapetalae</taxon>
        <taxon>rosids</taxon>
        <taxon>fabids</taxon>
        <taxon>Fabales</taxon>
        <taxon>Fabaceae</taxon>
        <taxon>Papilionoideae</taxon>
        <taxon>50 kb inversion clade</taxon>
        <taxon>NPAAA clade</taxon>
        <taxon>indigoferoid/millettioid clade</taxon>
        <taxon>Phaseoleae</taxon>
        <taxon>Glycine</taxon>
        <taxon>Glycine subgen. Soja</taxon>
    </lineage>
</organism>
<reference evidence="3" key="2">
    <citation type="submission" date="2018-02" db="UniProtKB">
        <authorList>
            <consortium name="EnsemblPlants"/>
        </authorList>
    </citation>
    <scope>IDENTIFICATION</scope>
    <source>
        <strain evidence="3">Williams 82</strain>
    </source>
</reference>
<dbReference type="Pfam" id="PF13456">
    <property type="entry name" value="RVT_3"/>
    <property type="match status" value="1"/>
</dbReference>
<dbReference type="InParanoid" id="A0A0R0L563"/>
<name>A0A0R0L563_SOYBN</name>
<sequence length="66" mass="7691">MAARINVIFMLDSKITVDAFNKSSKGHSNFFFILNKFNILFSSFTNSIMSFFKRQTNFVAHFIARM</sequence>
<dbReference type="Proteomes" id="UP000008827">
    <property type="component" value="Chromosome 2"/>
</dbReference>
<reference evidence="2" key="3">
    <citation type="submission" date="2018-07" db="EMBL/GenBank/DDBJ databases">
        <title>WGS assembly of Glycine max.</title>
        <authorList>
            <person name="Schmutz J."/>
            <person name="Cannon S."/>
            <person name="Schlueter J."/>
            <person name="Ma J."/>
            <person name="Mitros T."/>
            <person name="Nelson W."/>
            <person name="Hyten D."/>
            <person name="Song Q."/>
            <person name="Thelen J."/>
            <person name="Cheng J."/>
            <person name="Xu D."/>
            <person name="Hellsten U."/>
            <person name="May G."/>
            <person name="Yu Y."/>
            <person name="Sakurai T."/>
            <person name="Umezawa T."/>
            <person name="Bhattacharyya M."/>
            <person name="Sandhu D."/>
            <person name="Valliyodan B."/>
            <person name="Lindquist E."/>
            <person name="Peto M."/>
            <person name="Grant D."/>
            <person name="Shu S."/>
            <person name="Goodstein D."/>
            <person name="Barry K."/>
            <person name="Futrell-Griggs M."/>
            <person name="Abernathy B."/>
            <person name="Du J."/>
            <person name="Tian Z."/>
            <person name="Zhu L."/>
            <person name="Gill N."/>
            <person name="Joshi T."/>
            <person name="Libault M."/>
            <person name="Sethuraman A."/>
            <person name="Zhang X."/>
            <person name="Shinozaki K."/>
            <person name="Nguyen H."/>
            <person name="Wing R."/>
            <person name="Cregan P."/>
            <person name="Specht J."/>
            <person name="Grimwood J."/>
            <person name="Rokhsar D."/>
            <person name="Stacey G."/>
            <person name="Shoemaker R."/>
            <person name="Jackson S."/>
        </authorList>
    </citation>
    <scope>NUCLEOTIDE SEQUENCE</scope>
    <source>
        <tissue evidence="2">Callus</tissue>
    </source>
</reference>
<dbReference type="SMR" id="A0A0R0L563"/>
<accession>A0A0R0L563</accession>
<evidence type="ECO:0000259" key="1">
    <source>
        <dbReference type="Pfam" id="PF13456"/>
    </source>
</evidence>
<dbReference type="GO" id="GO:0003676">
    <property type="term" value="F:nucleic acid binding"/>
    <property type="evidence" value="ECO:0007669"/>
    <property type="project" value="InterPro"/>
</dbReference>
<proteinExistence type="predicted"/>
<evidence type="ECO:0000313" key="3">
    <source>
        <dbReference type="EnsemblPlants" id="KRH72754"/>
    </source>
</evidence>
<dbReference type="AlphaFoldDB" id="A0A0R0L563"/>
<evidence type="ECO:0000313" key="4">
    <source>
        <dbReference type="Proteomes" id="UP000008827"/>
    </source>
</evidence>
<dbReference type="GO" id="GO:0004523">
    <property type="term" value="F:RNA-DNA hybrid ribonuclease activity"/>
    <property type="evidence" value="ECO:0007669"/>
    <property type="project" value="InterPro"/>
</dbReference>
<evidence type="ECO:0000313" key="2">
    <source>
        <dbReference type="EMBL" id="KRH72754.1"/>
    </source>
</evidence>
<protein>
    <recommendedName>
        <fullName evidence="1">RNase H type-1 domain-containing protein</fullName>
    </recommendedName>
</protein>
<dbReference type="Gramene" id="KRH72754">
    <property type="protein sequence ID" value="KRH72754"/>
    <property type="gene ID" value="GLYMA_02G231700"/>
</dbReference>
<gene>
    <name evidence="2" type="ORF">GLYMA_02G231700</name>
</gene>
<dbReference type="EnsemblPlants" id="KRH72754">
    <property type="protein sequence ID" value="KRH72754"/>
    <property type="gene ID" value="GLYMA_02G231700"/>
</dbReference>
<feature type="domain" description="RNase H type-1" evidence="1">
    <location>
        <begin position="6"/>
        <end position="66"/>
    </location>
</feature>
<keyword evidence="4" id="KW-1185">Reference proteome</keyword>
<dbReference type="InterPro" id="IPR002156">
    <property type="entry name" value="RNaseH_domain"/>
</dbReference>
<dbReference type="EMBL" id="CM000835">
    <property type="protein sequence ID" value="KRH72754.1"/>
    <property type="molecule type" value="Genomic_DNA"/>
</dbReference>
<reference evidence="2 3" key="1">
    <citation type="journal article" date="2010" name="Nature">
        <title>Genome sequence of the palaeopolyploid soybean.</title>
        <authorList>
            <person name="Schmutz J."/>
            <person name="Cannon S.B."/>
            <person name="Schlueter J."/>
            <person name="Ma J."/>
            <person name="Mitros T."/>
            <person name="Nelson W."/>
            <person name="Hyten D.L."/>
            <person name="Song Q."/>
            <person name="Thelen J.J."/>
            <person name="Cheng J."/>
            <person name="Xu D."/>
            <person name="Hellsten U."/>
            <person name="May G.D."/>
            <person name="Yu Y."/>
            <person name="Sakurai T."/>
            <person name="Umezawa T."/>
            <person name="Bhattacharyya M.K."/>
            <person name="Sandhu D."/>
            <person name="Valliyodan B."/>
            <person name="Lindquist E."/>
            <person name="Peto M."/>
            <person name="Grant D."/>
            <person name="Shu S."/>
            <person name="Goodstein D."/>
            <person name="Barry K."/>
            <person name="Futrell-Griggs M."/>
            <person name="Abernathy B."/>
            <person name="Du J."/>
            <person name="Tian Z."/>
            <person name="Zhu L."/>
            <person name="Gill N."/>
            <person name="Joshi T."/>
            <person name="Libault M."/>
            <person name="Sethuraman A."/>
            <person name="Zhang X.-C."/>
            <person name="Shinozaki K."/>
            <person name="Nguyen H.T."/>
            <person name="Wing R.A."/>
            <person name="Cregan P."/>
            <person name="Specht J."/>
            <person name="Grimwood J."/>
            <person name="Rokhsar D."/>
            <person name="Stacey G."/>
            <person name="Shoemaker R.C."/>
            <person name="Jackson S.A."/>
        </authorList>
    </citation>
    <scope>NUCLEOTIDE SEQUENCE</scope>
    <source>
        <strain evidence="3">cv. Williams 82</strain>
        <tissue evidence="2">Callus</tissue>
    </source>
</reference>